<protein>
    <submittedName>
        <fullName evidence="3">Double zinc ribbon protein</fullName>
    </submittedName>
</protein>
<gene>
    <name evidence="3" type="ORF">EDC42_1384</name>
</gene>
<evidence type="ECO:0000259" key="2">
    <source>
        <dbReference type="Pfam" id="PF12773"/>
    </source>
</evidence>
<evidence type="ECO:0000313" key="4">
    <source>
        <dbReference type="Proteomes" id="UP000271783"/>
    </source>
</evidence>
<dbReference type="Proteomes" id="UP000271783">
    <property type="component" value="Unassembled WGS sequence"/>
</dbReference>
<dbReference type="InterPro" id="IPR029037">
    <property type="entry name" value="DUF1407/YfgJ-like_sf"/>
</dbReference>
<keyword evidence="1" id="KW-0472">Membrane</keyword>
<dbReference type="AlphaFoldDB" id="A0A3N5C3A2"/>
<organism evidence="3 4">
    <name type="scientific">Methanobrevibacter gottschalkii DSM 11977</name>
    <dbReference type="NCBI Taxonomy" id="1122229"/>
    <lineage>
        <taxon>Archaea</taxon>
        <taxon>Methanobacteriati</taxon>
        <taxon>Methanobacteriota</taxon>
        <taxon>Methanomada group</taxon>
        <taxon>Methanobacteria</taxon>
        <taxon>Methanobacteriales</taxon>
        <taxon>Methanobacteriaceae</taxon>
        <taxon>Methanobrevibacter</taxon>
    </lineage>
</organism>
<keyword evidence="1" id="KW-1133">Transmembrane helix</keyword>
<dbReference type="InterPro" id="IPR025874">
    <property type="entry name" value="DZR"/>
</dbReference>
<evidence type="ECO:0000256" key="1">
    <source>
        <dbReference type="SAM" id="Phobius"/>
    </source>
</evidence>
<feature type="domain" description="DZANK-type" evidence="2">
    <location>
        <begin position="63"/>
        <end position="113"/>
    </location>
</feature>
<dbReference type="EMBL" id="RKRG01000003">
    <property type="protein sequence ID" value="RPF50731.1"/>
    <property type="molecule type" value="Genomic_DNA"/>
</dbReference>
<name>A0A3N5C3A2_9EURY</name>
<keyword evidence="4" id="KW-1185">Reference proteome</keyword>
<dbReference type="RefSeq" id="WP_083234830.1">
    <property type="nucleotide sequence ID" value="NZ_RKRG01000003.1"/>
</dbReference>
<proteinExistence type="predicted"/>
<dbReference type="Gene3D" id="2.10.290.10">
    <property type="entry name" value="YfgJ-like"/>
    <property type="match status" value="1"/>
</dbReference>
<feature type="transmembrane region" description="Helical" evidence="1">
    <location>
        <begin position="198"/>
        <end position="227"/>
    </location>
</feature>
<accession>A0A3N5C3A2</accession>
<comment type="caution">
    <text evidence="3">The sequence shown here is derived from an EMBL/GenBank/DDBJ whole genome shotgun (WGS) entry which is preliminary data.</text>
</comment>
<keyword evidence="1" id="KW-0812">Transmembrane</keyword>
<dbReference type="Pfam" id="PF12773">
    <property type="entry name" value="DZR"/>
    <property type="match status" value="1"/>
</dbReference>
<reference evidence="3 4" key="1">
    <citation type="submission" date="2018-11" db="EMBL/GenBank/DDBJ databases">
        <title>Genomic Encyclopedia of Type Strains, Phase IV (KMG-IV): sequencing the most valuable type-strain genomes for metagenomic binning, comparative biology and taxonomic classification.</title>
        <authorList>
            <person name="Goeker M."/>
        </authorList>
    </citation>
    <scope>NUCLEOTIDE SEQUENCE [LARGE SCALE GENOMIC DNA]</scope>
    <source>
        <strain evidence="3 4">DSM 11977</strain>
    </source>
</reference>
<sequence length="250" mass="27817">MTNKICFECGIEQDDAFNYCINCGALLSNENDDSLSNSNEYRLPEDIENQNDEYDNLNDVKTCPKCGIEQEIFAKFCRNCGASFSSENKDEITIRCEYCGAELNDEAFCPDCGKATGITICTNCRQKIVNEDFCSICGYQINHKIKICANCGSKIDAMAKVCAHCGAKIIKKNPLIALGFSFVFPGLGQLYNNQNHKGFILIIANIISFILCFIFIGIILVILIWIYAMYDAATSAIAINKGEILEDKLF</sequence>
<evidence type="ECO:0000313" key="3">
    <source>
        <dbReference type="EMBL" id="RPF50731.1"/>
    </source>
</evidence>
<feature type="transmembrane region" description="Helical" evidence="1">
    <location>
        <begin position="175"/>
        <end position="192"/>
    </location>
</feature>